<keyword evidence="2" id="KW-1185">Reference proteome</keyword>
<dbReference type="RefSeq" id="WP_212591224.1">
    <property type="nucleotide sequence ID" value="NZ_JAUSTZ010000003.1"/>
</dbReference>
<organism evidence="1 2">
    <name type="scientific">Metabacillus niabensis</name>
    <dbReference type="NCBI Taxonomy" id="324854"/>
    <lineage>
        <taxon>Bacteria</taxon>
        <taxon>Bacillati</taxon>
        <taxon>Bacillota</taxon>
        <taxon>Bacilli</taxon>
        <taxon>Bacillales</taxon>
        <taxon>Bacillaceae</taxon>
        <taxon>Metabacillus</taxon>
    </lineage>
</organism>
<dbReference type="Proteomes" id="UP001232245">
    <property type="component" value="Unassembled WGS sequence"/>
</dbReference>
<reference evidence="1 2" key="1">
    <citation type="submission" date="2023-07" db="EMBL/GenBank/DDBJ databases">
        <title>Genomic Encyclopedia of Type Strains, Phase IV (KMG-IV): sequencing the most valuable type-strain genomes for metagenomic binning, comparative biology and taxonomic classification.</title>
        <authorList>
            <person name="Goeker M."/>
        </authorList>
    </citation>
    <scope>NUCLEOTIDE SEQUENCE [LARGE SCALE GENOMIC DNA]</scope>
    <source>
        <strain evidence="1 2">DSM 17723</strain>
    </source>
</reference>
<gene>
    <name evidence="1" type="ORF">J2S02_002305</name>
</gene>
<evidence type="ECO:0000313" key="1">
    <source>
        <dbReference type="EMBL" id="MDQ0225961.1"/>
    </source>
</evidence>
<proteinExistence type="predicted"/>
<accession>A0ABT9Z133</accession>
<evidence type="ECO:0000313" key="2">
    <source>
        <dbReference type="Proteomes" id="UP001232245"/>
    </source>
</evidence>
<sequence length="114" mass="13906">MVKMIEDEHYYNNRFIVVNDIVEFERVYMVDESKFTKETYEELGEIYENLPSYLGKQTEYPCWYGDEQKGDTYFITVSFEPSGLQFWGYLPSSDFMQWERKFNELIANFPFKYQ</sequence>
<dbReference type="EMBL" id="JAUSTZ010000003">
    <property type="protein sequence ID" value="MDQ0225961.1"/>
    <property type="molecule type" value="Genomic_DNA"/>
</dbReference>
<comment type="caution">
    <text evidence="1">The sequence shown here is derived from an EMBL/GenBank/DDBJ whole genome shotgun (WGS) entry which is preliminary data.</text>
</comment>
<protein>
    <submittedName>
        <fullName evidence="1">Uncharacterized protein</fullName>
    </submittedName>
</protein>
<name>A0ABT9Z133_9BACI</name>